<name>A0ABS4QTK2_9HYPH</name>
<gene>
    <name evidence="2" type="ORF">J2Z31_000476</name>
</gene>
<sequence>MHDIVTGARSVDEARDYYAKEFADYRRKKPTPYMEGLRFVPADASAADPDTRLLSDEDLEEAKREGEQTHGWR</sequence>
<keyword evidence="3" id="KW-1185">Reference proteome</keyword>
<dbReference type="RefSeq" id="WP_209600269.1">
    <property type="nucleotide sequence ID" value="NZ_JAGILA010000001.1"/>
</dbReference>
<feature type="region of interest" description="Disordered" evidence="1">
    <location>
        <begin position="41"/>
        <end position="73"/>
    </location>
</feature>
<evidence type="ECO:0000313" key="3">
    <source>
        <dbReference type="Proteomes" id="UP000730739"/>
    </source>
</evidence>
<evidence type="ECO:0000313" key="2">
    <source>
        <dbReference type="EMBL" id="MBP2233986.1"/>
    </source>
</evidence>
<protein>
    <submittedName>
        <fullName evidence="2">Uncharacterized protein</fullName>
    </submittedName>
</protein>
<comment type="caution">
    <text evidence="2">The sequence shown here is derived from an EMBL/GenBank/DDBJ whole genome shotgun (WGS) entry which is preliminary data.</text>
</comment>
<dbReference type="EMBL" id="JAGILA010000001">
    <property type="protein sequence ID" value="MBP2233986.1"/>
    <property type="molecule type" value="Genomic_DNA"/>
</dbReference>
<proteinExistence type="predicted"/>
<reference evidence="2 3" key="1">
    <citation type="submission" date="2021-03" db="EMBL/GenBank/DDBJ databases">
        <title>Genomic Encyclopedia of Type Strains, Phase IV (KMG-IV): sequencing the most valuable type-strain genomes for metagenomic binning, comparative biology and taxonomic classification.</title>
        <authorList>
            <person name="Goeker M."/>
        </authorList>
    </citation>
    <scope>NUCLEOTIDE SEQUENCE [LARGE SCALE GENOMIC DNA]</scope>
    <source>
        <strain evidence="2 3">DSM 13372</strain>
    </source>
</reference>
<feature type="compositionally biased region" description="Basic and acidic residues" evidence="1">
    <location>
        <begin position="49"/>
        <end position="73"/>
    </location>
</feature>
<dbReference type="Proteomes" id="UP000730739">
    <property type="component" value="Unassembled WGS sequence"/>
</dbReference>
<organism evidence="2 3">
    <name type="scientific">Sinorhizobium kostiense</name>
    <dbReference type="NCBI Taxonomy" id="76747"/>
    <lineage>
        <taxon>Bacteria</taxon>
        <taxon>Pseudomonadati</taxon>
        <taxon>Pseudomonadota</taxon>
        <taxon>Alphaproteobacteria</taxon>
        <taxon>Hyphomicrobiales</taxon>
        <taxon>Rhizobiaceae</taxon>
        <taxon>Sinorhizobium/Ensifer group</taxon>
        <taxon>Sinorhizobium</taxon>
    </lineage>
</organism>
<accession>A0ABS4QTK2</accession>
<evidence type="ECO:0000256" key="1">
    <source>
        <dbReference type="SAM" id="MobiDB-lite"/>
    </source>
</evidence>